<gene>
    <name evidence="5" type="ORF">VUQ07_04640</name>
    <name evidence="4" type="ORF">VUQ09_09845</name>
</gene>
<dbReference type="GO" id="GO:0080120">
    <property type="term" value="P:CAAX-box protein maturation"/>
    <property type="evidence" value="ECO:0007669"/>
    <property type="project" value="UniProtKB-ARBA"/>
</dbReference>
<feature type="transmembrane region" description="Helical" evidence="2">
    <location>
        <begin position="225"/>
        <end position="245"/>
    </location>
</feature>
<dbReference type="EMBL" id="CP142434">
    <property type="protein sequence ID" value="XBC47816.1"/>
    <property type="molecule type" value="Genomic_DNA"/>
</dbReference>
<dbReference type="PANTHER" id="PTHR36435">
    <property type="entry name" value="SLR1288 PROTEIN"/>
    <property type="match status" value="1"/>
</dbReference>
<dbReference type="Pfam" id="PF02517">
    <property type="entry name" value="Rce1-like"/>
    <property type="match status" value="1"/>
</dbReference>
<proteinExistence type="inferred from homology"/>
<sequence length="248" mass="28213">MTIKVITQRSYTDGVYQEKFIKRSLSIIKIIALSLLFTILVHFVSLGAFAERLFPTFPEGATANIIKLAYTIIAFIIIFWLLKRWNRSVNDTYMDHSVFSKKIWGYGIGGYIIIFVLSLVFLYVKQHIAAGPQESSRVIQDRFFFEEGMFAAGITGLNTLIFSPILEEMTFRLGFLGQLVEEDIPQWIAILGTSVVFAWFHGDIISQSFITGIGLSILTLKSKSIYPAMIAHVLISTSVLVIRWYQYQ</sequence>
<feature type="transmembrane region" description="Helical" evidence="2">
    <location>
        <begin position="27"/>
        <end position="49"/>
    </location>
</feature>
<comment type="similarity">
    <text evidence="1">Belongs to the UPF0177 family.</text>
</comment>
<feature type="transmembrane region" description="Helical" evidence="2">
    <location>
        <begin position="103"/>
        <end position="124"/>
    </location>
</feature>
<dbReference type="GO" id="GO:0004175">
    <property type="term" value="F:endopeptidase activity"/>
    <property type="evidence" value="ECO:0007669"/>
    <property type="project" value="UniProtKB-ARBA"/>
</dbReference>
<reference evidence="5" key="1">
    <citation type="submission" date="2023-12" db="EMBL/GenBank/DDBJ databases">
        <title>Dolosigranulum savutii sp. nov. isolated from human upper respiratory samples collected in Botswana.</title>
        <authorList>
            <person name="Kelly M.S."/>
        </authorList>
    </citation>
    <scope>NUCLEOTIDE SEQUENCE</scope>
    <source>
        <strain evidence="5">MSK211</strain>
        <strain evidence="4">MSK312</strain>
    </source>
</reference>
<dbReference type="InterPro" id="IPR003675">
    <property type="entry name" value="Rce1/LyrA-like_dom"/>
</dbReference>
<evidence type="ECO:0000313" key="4">
    <source>
        <dbReference type="EMBL" id="XBC47816.1"/>
    </source>
</evidence>
<feature type="transmembrane region" description="Helical" evidence="2">
    <location>
        <begin position="61"/>
        <end position="82"/>
    </location>
</feature>
<protein>
    <submittedName>
        <fullName evidence="5">CPBP family intramembrane glutamic endopeptidase</fullName>
        <ecNumber evidence="5">3.4.-.-</ecNumber>
    </submittedName>
</protein>
<dbReference type="AlphaFoldDB" id="A0AB74TZW2"/>
<name>A0AB74TZW2_9LACT</name>
<dbReference type="EC" id="3.4.-.-" evidence="5"/>
<feature type="transmembrane region" description="Helical" evidence="2">
    <location>
        <begin position="144"/>
        <end position="166"/>
    </location>
</feature>
<dbReference type="RefSeq" id="WP_347297882.1">
    <property type="nucleotide sequence ID" value="NZ_CP142434.1"/>
</dbReference>
<evidence type="ECO:0000256" key="2">
    <source>
        <dbReference type="SAM" id="Phobius"/>
    </source>
</evidence>
<keyword evidence="2" id="KW-0472">Membrane</keyword>
<organism evidence="5">
    <name type="scientific">Dolosigranulum savutiense</name>
    <dbReference type="NCBI Taxonomy" id="3110288"/>
    <lineage>
        <taxon>Bacteria</taxon>
        <taxon>Bacillati</taxon>
        <taxon>Bacillota</taxon>
        <taxon>Bacilli</taxon>
        <taxon>Lactobacillales</taxon>
        <taxon>Carnobacteriaceae</taxon>
        <taxon>Dolosigranulum</taxon>
    </lineage>
</organism>
<accession>A0AB74TZW2</accession>
<keyword evidence="5" id="KW-0378">Hydrolase</keyword>
<keyword evidence="2" id="KW-1133">Transmembrane helix</keyword>
<evidence type="ECO:0000313" key="5">
    <source>
        <dbReference type="EMBL" id="XBC52362.1"/>
    </source>
</evidence>
<evidence type="ECO:0000256" key="1">
    <source>
        <dbReference type="ARBA" id="ARBA00009067"/>
    </source>
</evidence>
<feature type="transmembrane region" description="Helical" evidence="2">
    <location>
        <begin position="187"/>
        <end position="205"/>
    </location>
</feature>
<keyword evidence="2" id="KW-0812">Transmembrane</keyword>
<feature type="domain" description="CAAX prenyl protease 2/Lysostaphin resistance protein A-like" evidence="3">
    <location>
        <begin position="156"/>
        <end position="236"/>
    </location>
</feature>
<evidence type="ECO:0000259" key="3">
    <source>
        <dbReference type="Pfam" id="PF02517"/>
    </source>
</evidence>
<dbReference type="EMBL" id="CP142436">
    <property type="protein sequence ID" value="XBC52362.1"/>
    <property type="molecule type" value="Genomic_DNA"/>
</dbReference>
<dbReference type="PANTHER" id="PTHR36435:SF1">
    <property type="entry name" value="CAAX AMINO TERMINAL PROTEASE FAMILY PROTEIN"/>
    <property type="match status" value="1"/>
</dbReference>
<dbReference type="InterPro" id="IPR052710">
    <property type="entry name" value="CAAX_protease"/>
</dbReference>